<evidence type="ECO:0000256" key="1">
    <source>
        <dbReference type="ARBA" id="ARBA00004651"/>
    </source>
</evidence>
<feature type="domain" description="ABC3 transporter permease C-terminal" evidence="7">
    <location>
        <begin position="668"/>
        <end position="777"/>
    </location>
</feature>
<dbReference type="Pfam" id="PF02687">
    <property type="entry name" value="FtsX"/>
    <property type="match status" value="2"/>
</dbReference>
<gene>
    <name evidence="9" type="ORF">EGT74_24870</name>
</gene>
<comment type="subcellular location">
    <subcellularLocation>
        <location evidence="1">Cell membrane</location>
        <topology evidence="1">Multi-pass membrane protein</topology>
    </subcellularLocation>
</comment>
<evidence type="ECO:0000313" key="10">
    <source>
        <dbReference type="Proteomes" id="UP000278351"/>
    </source>
</evidence>
<evidence type="ECO:0000256" key="5">
    <source>
        <dbReference type="ARBA" id="ARBA00023136"/>
    </source>
</evidence>
<evidence type="ECO:0000256" key="4">
    <source>
        <dbReference type="ARBA" id="ARBA00022989"/>
    </source>
</evidence>
<protein>
    <submittedName>
        <fullName evidence="9">FtsX-like permease family protein</fullName>
    </submittedName>
</protein>
<dbReference type="OrthoDB" id="5933722at2"/>
<feature type="transmembrane region" description="Helical" evidence="6">
    <location>
        <begin position="280"/>
        <end position="302"/>
    </location>
</feature>
<dbReference type="PROSITE" id="PS51257">
    <property type="entry name" value="PROKAR_LIPOPROTEIN"/>
    <property type="match status" value="1"/>
</dbReference>
<keyword evidence="5 6" id="KW-0472">Membrane</keyword>
<feature type="transmembrane region" description="Helical" evidence="6">
    <location>
        <begin position="749"/>
        <end position="769"/>
    </location>
</feature>
<dbReference type="GO" id="GO:0005886">
    <property type="term" value="C:plasma membrane"/>
    <property type="evidence" value="ECO:0007669"/>
    <property type="project" value="UniProtKB-SubCell"/>
</dbReference>
<dbReference type="GO" id="GO:0022857">
    <property type="term" value="F:transmembrane transporter activity"/>
    <property type="evidence" value="ECO:0007669"/>
    <property type="project" value="TreeGrafter"/>
</dbReference>
<evidence type="ECO:0000256" key="6">
    <source>
        <dbReference type="SAM" id="Phobius"/>
    </source>
</evidence>
<keyword evidence="3 6" id="KW-0812">Transmembrane</keyword>
<dbReference type="InterPro" id="IPR050250">
    <property type="entry name" value="Macrolide_Exporter_MacB"/>
</dbReference>
<comment type="caution">
    <text evidence="9">The sequence shown here is derived from an EMBL/GenBank/DDBJ whole genome shotgun (WGS) entry which is preliminary data.</text>
</comment>
<evidence type="ECO:0000259" key="7">
    <source>
        <dbReference type="Pfam" id="PF02687"/>
    </source>
</evidence>
<reference evidence="9 10" key="1">
    <citation type="submission" date="2018-11" db="EMBL/GenBank/DDBJ databases">
        <title>Chitinophaga lutea sp.nov., isolate from arsenic contaminated soil.</title>
        <authorList>
            <person name="Zong Y."/>
        </authorList>
    </citation>
    <scope>NUCLEOTIDE SEQUENCE [LARGE SCALE GENOMIC DNA]</scope>
    <source>
        <strain evidence="9 10">ZY74</strain>
    </source>
</reference>
<keyword evidence="2" id="KW-1003">Cell membrane</keyword>
<dbReference type="AlphaFoldDB" id="A0A3N4PAD4"/>
<dbReference type="InterPro" id="IPR003838">
    <property type="entry name" value="ABC3_permease_C"/>
</dbReference>
<evidence type="ECO:0000256" key="3">
    <source>
        <dbReference type="ARBA" id="ARBA00022692"/>
    </source>
</evidence>
<feature type="transmembrane region" description="Helical" evidence="6">
    <location>
        <begin position="717"/>
        <end position="737"/>
    </location>
</feature>
<keyword evidence="10" id="KW-1185">Reference proteome</keyword>
<keyword evidence="4 6" id="KW-1133">Transmembrane helix</keyword>
<feature type="domain" description="ABC3 transporter permease C-terminal" evidence="7">
    <location>
        <begin position="286"/>
        <end position="398"/>
    </location>
</feature>
<dbReference type="PANTHER" id="PTHR30572:SF18">
    <property type="entry name" value="ABC-TYPE MACROLIDE FAMILY EXPORT SYSTEM PERMEASE COMPONENT 2"/>
    <property type="match status" value="1"/>
</dbReference>
<evidence type="ECO:0000259" key="8">
    <source>
        <dbReference type="Pfam" id="PF12704"/>
    </source>
</evidence>
<dbReference type="PANTHER" id="PTHR30572">
    <property type="entry name" value="MEMBRANE COMPONENT OF TRANSPORTER-RELATED"/>
    <property type="match status" value="1"/>
</dbReference>
<evidence type="ECO:0000256" key="2">
    <source>
        <dbReference type="ARBA" id="ARBA00022475"/>
    </source>
</evidence>
<dbReference type="InterPro" id="IPR025857">
    <property type="entry name" value="MacB_PCD"/>
</dbReference>
<sequence>MFTNYLKIAWRNIIRNKSFSAINILGLAAGLACSLLIMLWVQDERGVDAFHTNGDRLYQVYERSTFDGKTEGMYNTQGLLAQELKNVIPEVEYASGLESNGTATFEAGDRIGKMTGSFAGEDFFSMFTYPLLEGTAQTALNTPEAVAISRKMAEQFFGSAAKAVGQPIRFENKLNLTVTAVFDNLPVNSTHQFDFVRSWKAFVQENVWVHNWSNTSPATYVQLRAGADAAKVSTKIKDFIYRYKGKQPEMVVELDLQPFRERYLHSAFENGTISGGRIEYVRMLSVVAVFILLIACINFMNLATARSAKRAKEVGVRKVVGAQRSALIGQFVGEALMLTFFAVLVSLFVVVCILPAFSQLTGKQLSLPVGQPFFWLALTGLMIVTGFVAGSYPAVFLSSLKPARVLKGSLKFGQGPAIFRKSLVVLQFTLTIVLLIGMIVMYRQMDYFRSRNLGYDRENLLYIPLEGNLLQQFDLFREEAGRLPGILSVSRMRNSPTVIGHHSNGIEWPGKPDGVAVSFADAVVGYDFVKTLNLQVKAGRDFSRAYGADSSGFLVNESAVKKMGLADPIGQPVTWGNRKGSIIGVLKDFHFNSMHQAIEPLIVRLDENFKWGTVLVRTAAGKTQEALTGLEKLSKTINPKFPFTYQFSDLEYNRLYKSEAVVSKLAGVFAFLAIFISCLGLFGLAMFTAEQRTKEIGVRKVMGASVPDIIRLLSKDFLKPVVIAMLIGFPLAWYTMYRWLQGFAYQTDMVWWVFGLAAFVTVSIATLTVSMQSLRAALTNPVKSLKAES</sequence>
<dbReference type="RefSeq" id="WP_123849259.1">
    <property type="nucleotide sequence ID" value="NZ_RPDH01000003.1"/>
</dbReference>
<feature type="domain" description="MacB-like periplasmic core" evidence="8">
    <location>
        <begin position="429"/>
        <end position="627"/>
    </location>
</feature>
<name>A0A3N4PAD4_9BACT</name>
<dbReference type="EMBL" id="RPDH01000003">
    <property type="protein sequence ID" value="RPE05613.1"/>
    <property type="molecule type" value="Genomic_DNA"/>
</dbReference>
<feature type="transmembrane region" description="Helical" evidence="6">
    <location>
        <begin position="418"/>
        <end position="442"/>
    </location>
</feature>
<feature type="transmembrane region" description="Helical" evidence="6">
    <location>
        <begin position="373"/>
        <end position="397"/>
    </location>
</feature>
<accession>A0A3N4PAD4</accession>
<feature type="domain" description="MacB-like periplasmic core" evidence="8">
    <location>
        <begin position="20"/>
        <end position="238"/>
    </location>
</feature>
<proteinExistence type="predicted"/>
<dbReference type="Pfam" id="PF12704">
    <property type="entry name" value="MacB_PCD"/>
    <property type="match status" value="2"/>
</dbReference>
<evidence type="ECO:0000313" key="9">
    <source>
        <dbReference type="EMBL" id="RPE05613.1"/>
    </source>
</evidence>
<feature type="transmembrane region" description="Helical" evidence="6">
    <location>
        <begin position="21"/>
        <end position="41"/>
    </location>
</feature>
<organism evidence="9 10">
    <name type="scientific">Chitinophaga lutea</name>
    <dbReference type="NCBI Taxonomy" id="2488634"/>
    <lineage>
        <taxon>Bacteria</taxon>
        <taxon>Pseudomonadati</taxon>
        <taxon>Bacteroidota</taxon>
        <taxon>Chitinophagia</taxon>
        <taxon>Chitinophagales</taxon>
        <taxon>Chitinophagaceae</taxon>
        <taxon>Chitinophaga</taxon>
    </lineage>
</organism>
<dbReference type="Proteomes" id="UP000278351">
    <property type="component" value="Unassembled WGS sequence"/>
</dbReference>
<feature type="transmembrane region" description="Helical" evidence="6">
    <location>
        <begin position="665"/>
        <end position="689"/>
    </location>
</feature>
<feature type="transmembrane region" description="Helical" evidence="6">
    <location>
        <begin position="335"/>
        <end position="357"/>
    </location>
</feature>